<evidence type="ECO:0000256" key="14">
    <source>
        <dbReference type="ARBA" id="ARBA00023136"/>
    </source>
</evidence>
<keyword evidence="9" id="KW-0732">Signal</keyword>
<evidence type="ECO:0000256" key="25">
    <source>
        <dbReference type="ARBA" id="ARBA00047600"/>
    </source>
</evidence>
<comment type="catalytic activity">
    <reaction evidence="27">
        <text>1-hexadecanoyl-sn-glycero-3-phosphocholine + H2O = 1-hexadecanoyl-sn-glycerol + phosphocholine + H(+)</text>
        <dbReference type="Rhea" id="RHEA:41119"/>
        <dbReference type="ChEBI" id="CHEBI:15377"/>
        <dbReference type="ChEBI" id="CHEBI:15378"/>
        <dbReference type="ChEBI" id="CHEBI:72998"/>
        <dbReference type="ChEBI" id="CHEBI:75542"/>
        <dbReference type="ChEBI" id="CHEBI:295975"/>
    </reaction>
    <physiologicalReaction direction="left-to-right" evidence="27">
        <dbReference type="Rhea" id="RHEA:41120"/>
    </physiologicalReaction>
</comment>
<keyword evidence="17" id="KW-0449">Lipoprotein</keyword>
<evidence type="ECO:0000256" key="20">
    <source>
        <dbReference type="ARBA" id="ARBA00046203"/>
    </source>
</evidence>
<comment type="catalytic activity">
    <reaction evidence="25">
        <text>a 1-acyl-sn-glycero-3-phosphocholine + H2O = a 1-acyl-sn-glycerol + phosphocholine + H(+)</text>
        <dbReference type="Rhea" id="RHEA:44720"/>
        <dbReference type="ChEBI" id="CHEBI:15377"/>
        <dbReference type="ChEBI" id="CHEBI:15378"/>
        <dbReference type="ChEBI" id="CHEBI:58168"/>
        <dbReference type="ChEBI" id="CHEBI:64683"/>
        <dbReference type="ChEBI" id="CHEBI:295975"/>
    </reaction>
    <physiologicalReaction direction="left-to-right" evidence="25">
        <dbReference type="Rhea" id="RHEA:44721"/>
    </physiologicalReaction>
</comment>
<evidence type="ECO:0000256" key="17">
    <source>
        <dbReference type="ARBA" id="ARBA00023288"/>
    </source>
</evidence>
<evidence type="ECO:0000256" key="26">
    <source>
        <dbReference type="ARBA" id="ARBA00047779"/>
    </source>
</evidence>
<evidence type="ECO:0000313" key="34">
    <source>
        <dbReference type="Proteomes" id="UP001519460"/>
    </source>
</evidence>
<keyword evidence="34" id="KW-1185">Reference proteome</keyword>
<dbReference type="GO" id="GO:0046872">
    <property type="term" value="F:metal ion binding"/>
    <property type="evidence" value="ECO:0007669"/>
    <property type="project" value="UniProtKB-KW"/>
</dbReference>
<comment type="catalytic activity">
    <reaction evidence="29">
        <text>sn-glycerol 3-phosphocholine + H2O = phosphocholine + glycerol + H(+)</text>
        <dbReference type="Rhea" id="RHEA:19545"/>
        <dbReference type="ChEBI" id="CHEBI:15377"/>
        <dbReference type="ChEBI" id="CHEBI:15378"/>
        <dbReference type="ChEBI" id="CHEBI:16870"/>
        <dbReference type="ChEBI" id="CHEBI:17754"/>
        <dbReference type="ChEBI" id="CHEBI:295975"/>
        <dbReference type="EC" id="3.1.4.38"/>
    </reaction>
    <physiologicalReaction direction="left-to-right" evidence="29">
        <dbReference type="Rhea" id="RHEA:19546"/>
    </physiologicalReaction>
</comment>
<evidence type="ECO:0000256" key="18">
    <source>
        <dbReference type="ARBA" id="ARBA00031167"/>
    </source>
</evidence>
<dbReference type="InterPro" id="IPR002591">
    <property type="entry name" value="Phosphodiest/P_Trfase"/>
</dbReference>
<dbReference type="SUPFAM" id="SSF53649">
    <property type="entry name" value="Alkaline phosphatase-like"/>
    <property type="match status" value="1"/>
</dbReference>
<dbReference type="Gene3D" id="3.40.720.10">
    <property type="entry name" value="Alkaline Phosphatase, subunit A"/>
    <property type="match status" value="1"/>
</dbReference>
<keyword evidence="16" id="KW-0325">Glycoprotein</keyword>
<comment type="catalytic activity">
    <reaction evidence="22">
        <text>1-(9Z-octadecenoyl)-sn-glycero-3-phosphocholine + H2O = 1-(9Z-octadecenoyl)-sn-glycerol + phosphocholine + H(+)</text>
        <dbReference type="Rhea" id="RHEA:41091"/>
        <dbReference type="ChEBI" id="CHEBI:15377"/>
        <dbReference type="ChEBI" id="CHEBI:15378"/>
        <dbReference type="ChEBI" id="CHEBI:28610"/>
        <dbReference type="ChEBI" id="CHEBI:75757"/>
        <dbReference type="ChEBI" id="CHEBI:295975"/>
    </reaction>
    <physiologicalReaction direction="left-to-right" evidence="22">
        <dbReference type="Rhea" id="RHEA:41092"/>
    </physiologicalReaction>
</comment>
<comment type="catalytic activity">
    <reaction evidence="23">
        <text>glycero-2-phosphocholine + H2O = phosphocholine + glycerol + H(+)</text>
        <dbReference type="Rhea" id="RHEA:61684"/>
        <dbReference type="ChEBI" id="CHEBI:15377"/>
        <dbReference type="ChEBI" id="CHEBI:15378"/>
        <dbReference type="ChEBI" id="CHEBI:17754"/>
        <dbReference type="ChEBI" id="CHEBI:144950"/>
        <dbReference type="ChEBI" id="CHEBI:295975"/>
    </reaction>
    <physiologicalReaction direction="left-to-right" evidence="23">
        <dbReference type="Rhea" id="RHEA:61685"/>
    </physiologicalReaction>
</comment>
<comment type="similarity">
    <text evidence="3">Belongs to the nucleotide pyrophosphatase/phosphodiesterase family.</text>
</comment>
<dbReference type="InterPro" id="IPR017850">
    <property type="entry name" value="Alkaline_phosphatase_core_sf"/>
</dbReference>
<comment type="caution">
    <text evidence="33">The sequence shown here is derived from an EMBL/GenBank/DDBJ whole genome shotgun (WGS) entry which is preliminary data.</text>
</comment>
<evidence type="ECO:0000313" key="33">
    <source>
        <dbReference type="EMBL" id="KAK7490037.1"/>
    </source>
</evidence>
<dbReference type="EMBL" id="JACVVK020000131">
    <property type="protein sequence ID" value="KAK7490037.1"/>
    <property type="molecule type" value="Genomic_DNA"/>
</dbReference>
<dbReference type="Pfam" id="PF01663">
    <property type="entry name" value="Phosphodiest"/>
    <property type="match status" value="1"/>
</dbReference>
<evidence type="ECO:0000256" key="19">
    <source>
        <dbReference type="ARBA" id="ARBA00032556"/>
    </source>
</evidence>
<comment type="function">
    <text evidence="20">Choline-specific glycerophosphodiesterase that hydrolyzes glycerophosphocholine (GPC) and lysophosphatidylcholine (LPC) and contributes to supplying choline to the cells. Has a preference for LPC with short (12:0 and 14:0) or polyunsaturated (18:2 and 20:4) fatty acids. In vitro, hydrolyzes only choline-containing lysophospholipids, such as sphingosylphosphorylcholine (SPC), platelet-activating factor (PAF) and lysoPAF, but not other lysophospholipids.</text>
</comment>
<dbReference type="PANTHER" id="PTHR10151:SF66">
    <property type="entry name" value="GLYCEROPHOSPHOCHOLINE CHOLINEPHOSPHODIESTERASE ENPP6"/>
    <property type="match status" value="1"/>
</dbReference>
<dbReference type="PANTHER" id="PTHR10151">
    <property type="entry name" value="ECTONUCLEOTIDE PYROPHOSPHATASE/PHOSPHODIESTERASE"/>
    <property type="match status" value="1"/>
</dbReference>
<protein>
    <recommendedName>
        <fullName evidence="4">glycerophosphocholine cholinephosphodiesterase</fullName>
        <ecNumber evidence="4">3.1.4.38</ecNumber>
    </recommendedName>
    <alternativeName>
        <fullName evidence="19">Choline-specific glycerophosphodiester phosphodiesterase</fullName>
    </alternativeName>
    <alternativeName>
        <fullName evidence="18">Ectonucleotide pyrophosphatase/phosphodiesterase family member 6</fullName>
    </alternativeName>
</protein>
<comment type="subcellular location">
    <subcellularLocation>
        <location evidence="2">Cell membrane</location>
        <topology evidence="2">Lipid-anchor</topology>
        <topology evidence="2">GPI-anchor</topology>
    </subcellularLocation>
</comment>
<comment type="catalytic activity">
    <reaction evidence="30">
        <text>1-(9Z,12Z)-octadecadienoyl-sn-glycero-3-phosphocholine + H2O = 1-(9Z,12Z-octadecadienoyl)-sn-glycerol + phosphocholine + H(+)</text>
        <dbReference type="Rhea" id="RHEA:41115"/>
        <dbReference type="ChEBI" id="CHEBI:15377"/>
        <dbReference type="ChEBI" id="CHEBI:15378"/>
        <dbReference type="ChEBI" id="CHEBI:28733"/>
        <dbReference type="ChEBI" id="CHEBI:75561"/>
        <dbReference type="ChEBI" id="CHEBI:295975"/>
    </reaction>
    <physiologicalReaction direction="left-to-right" evidence="30">
        <dbReference type="Rhea" id="RHEA:41116"/>
    </physiologicalReaction>
</comment>
<evidence type="ECO:0000256" key="10">
    <source>
        <dbReference type="ARBA" id="ARBA00022801"/>
    </source>
</evidence>
<evidence type="ECO:0000256" key="23">
    <source>
        <dbReference type="ARBA" id="ARBA00047482"/>
    </source>
</evidence>
<evidence type="ECO:0000256" key="8">
    <source>
        <dbReference type="ARBA" id="ARBA00022723"/>
    </source>
</evidence>
<keyword evidence="12" id="KW-0442">Lipid degradation</keyword>
<evidence type="ECO:0000256" key="28">
    <source>
        <dbReference type="ARBA" id="ARBA00048234"/>
    </source>
</evidence>
<dbReference type="GO" id="GO:0005886">
    <property type="term" value="C:plasma membrane"/>
    <property type="evidence" value="ECO:0007669"/>
    <property type="project" value="UniProtKB-SubCell"/>
</dbReference>
<keyword evidence="6" id="KW-0597">Phosphoprotein</keyword>
<evidence type="ECO:0000256" key="16">
    <source>
        <dbReference type="ARBA" id="ARBA00023180"/>
    </source>
</evidence>
<gene>
    <name evidence="33" type="ORF">BaRGS_00018737</name>
</gene>
<comment type="catalytic activity">
    <reaction evidence="24">
        <text>a 1-O-alkyl-sn-glycero-3-phosphocholine + H2O = a 1-O-alkyl-sn-glycerol + phosphocholine + H(+)</text>
        <dbReference type="Rhea" id="RHEA:36083"/>
        <dbReference type="ChEBI" id="CHEBI:15377"/>
        <dbReference type="ChEBI" id="CHEBI:15378"/>
        <dbReference type="ChEBI" id="CHEBI:15850"/>
        <dbReference type="ChEBI" id="CHEBI:30909"/>
        <dbReference type="ChEBI" id="CHEBI:295975"/>
    </reaction>
    <physiologicalReaction direction="left-to-right" evidence="24">
        <dbReference type="Rhea" id="RHEA:36084"/>
    </physiologicalReaction>
</comment>
<keyword evidence="8" id="KW-0479">Metal-binding</keyword>
<evidence type="ECO:0000256" key="29">
    <source>
        <dbReference type="ARBA" id="ARBA00048703"/>
    </source>
</evidence>
<evidence type="ECO:0000256" key="31">
    <source>
        <dbReference type="ARBA" id="ARBA00049320"/>
    </source>
</evidence>
<keyword evidence="13" id="KW-0443">Lipid metabolism</keyword>
<evidence type="ECO:0000256" key="2">
    <source>
        <dbReference type="ARBA" id="ARBA00004609"/>
    </source>
</evidence>
<evidence type="ECO:0000256" key="13">
    <source>
        <dbReference type="ARBA" id="ARBA00023098"/>
    </source>
</evidence>
<evidence type="ECO:0000256" key="11">
    <source>
        <dbReference type="ARBA" id="ARBA00022833"/>
    </source>
</evidence>
<evidence type="ECO:0000256" key="15">
    <source>
        <dbReference type="ARBA" id="ARBA00023157"/>
    </source>
</evidence>
<comment type="cofactor">
    <cofactor evidence="1">
        <name>Zn(2+)</name>
        <dbReference type="ChEBI" id="CHEBI:29105"/>
    </cofactor>
</comment>
<evidence type="ECO:0000256" key="24">
    <source>
        <dbReference type="ARBA" id="ARBA00047494"/>
    </source>
</evidence>
<comment type="catalytic activity">
    <reaction evidence="28">
        <text>sphing-4-enine-phosphocholine + H2O = sphing-4-enine + phosphocholine + H(+)</text>
        <dbReference type="Rhea" id="RHEA:41095"/>
        <dbReference type="ChEBI" id="CHEBI:15377"/>
        <dbReference type="ChEBI" id="CHEBI:15378"/>
        <dbReference type="ChEBI" id="CHEBI:57756"/>
        <dbReference type="ChEBI" id="CHEBI:58906"/>
        <dbReference type="ChEBI" id="CHEBI:295975"/>
    </reaction>
    <physiologicalReaction direction="left-to-right" evidence="28">
        <dbReference type="Rhea" id="RHEA:41096"/>
    </physiologicalReaction>
</comment>
<evidence type="ECO:0000256" key="21">
    <source>
        <dbReference type="ARBA" id="ARBA00047290"/>
    </source>
</evidence>
<dbReference type="AlphaFoldDB" id="A0ABD0KRZ6"/>
<evidence type="ECO:0000256" key="4">
    <source>
        <dbReference type="ARBA" id="ARBA00012318"/>
    </source>
</evidence>
<evidence type="ECO:0000256" key="9">
    <source>
        <dbReference type="ARBA" id="ARBA00022729"/>
    </source>
</evidence>
<name>A0ABD0KRZ6_9CAEN</name>
<feature type="region of interest" description="Disordered" evidence="32">
    <location>
        <begin position="1"/>
        <end position="21"/>
    </location>
</feature>
<dbReference type="GO" id="GO:0098552">
    <property type="term" value="C:side of membrane"/>
    <property type="evidence" value="ECO:0007669"/>
    <property type="project" value="UniProtKB-KW"/>
</dbReference>
<dbReference type="EC" id="3.1.4.38" evidence="4"/>
<evidence type="ECO:0000256" key="27">
    <source>
        <dbReference type="ARBA" id="ARBA00048209"/>
    </source>
</evidence>
<comment type="catalytic activity">
    <reaction evidence="21">
        <text>1-dodecanoyl-sn-glycero-3-phosphocholine + H2O = 1-dodecanoyl-sn-glycerol + phosphocholine + H(+)</text>
        <dbReference type="Rhea" id="RHEA:41127"/>
        <dbReference type="ChEBI" id="CHEBI:15377"/>
        <dbReference type="ChEBI" id="CHEBI:15378"/>
        <dbReference type="ChEBI" id="CHEBI:74966"/>
        <dbReference type="ChEBI" id="CHEBI:75529"/>
        <dbReference type="ChEBI" id="CHEBI:295975"/>
    </reaction>
    <physiologicalReaction direction="left-to-right" evidence="21">
        <dbReference type="Rhea" id="RHEA:41128"/>
    </physiologicalReaction>
</comment>
<evidence type="ECO:0000256" key="5">
    <source>
        <dbReference type="ARBA" id="ARBA00022475"/>
    </source>
</evidence>
<comment type="catalytic activity">
    <reaction evidence="26">
        <text>1-tetradecanoyl-sn-glycero-3-phosphocholine + H2O = 1-tetradecanoyl-sn-glycerol + phosphocholine + H(+)</text>
        <dbReference type="Rhea" id="RHEA:40999"/>
        <dbReference type="ChEBI" id="CHEBI:15377"/>
        <dbReference type="ChEBI" id="CHEBI:15378"/>
        <dbReference type="ChEBI" id="CHEBI:64489"/>
        <dbReference type="ChEBI" id="CHEBI:75536"/>
        <dbReference type="ChEBI" id="CHEBI:295975"/>
    </reaction>
    <physiologicalReaction direction="left-to-right" evidence="26">
        <dbReference type="Rhea" id="RHEA:41000"/>
    </physiologicalReaction>
</comment>
<sequence length="149" mass="16697">MTHRTGVQTLTSQHDGETEDGEVLTNDCSVFPQAADWSPSVFRLTDVGLLGEGTTALNGVNYSHMERRVLLYMPVFFFMVCSCSARAQTKPPNQRLLLILMDGLRYDYLNQSGLPLPGFRKIVERGAKPDALIPDFPTLSYPNYYSIMT</sequence>
<evidence type="ECO:0000256" key="3">
    <source>
        <dbReference type="ARBA" id="ARBA00010594"/>
    </source>
</evidence>
<keyword evidence="11" id="KW-0862">Zinc</keyword>
<keyword evidence="10" id="KW-0378">Hydrolase</keyword>
<proteinExistence type="inferred from homology"/>
<evidence type="ECO:0000256" key="30">
    <source>
        <dbReference type="ARBA" id="ARBA00049092"/>
    </source>
</evidence>
<dbReference type="GO" id="GO:0047390">
    <property type="term" value="F:glycerophosphocholine cholinephosphodiesterase activity"/>
    <property type="evidence" value="ECO:0007669"/>
    <property type="project" value="UniProtKB-EC"/>
</dbReference>
<comment type="catalytic activity">
    <reaction evidence="31">
        <text>1-(5Z,8Z,11Z,14Z-eicosatetraenoyl)-sn-glycero-3-phosphocholine + H2O = 1-(5Z,8Z,11Z,14Z-eicosatetraenoyl)-sn-glycerol + phosphocholine + H(+)</text>
        <dbReference type="Rhea" id="RHEA:41003"/>
        <dbReference type="ChEBI" id="CHEBI:15377"/>
        <dbReference type="ChEBI" id="CHEBI:15378"/>
        <dbReference type="ChEBI" id="CHEBI:34071"/>
        <dbReference type="ChEBI" id="CHEBI:74344"/>
        <dbReference type="ChEBI" id="CHEBI:295975"/>
    </reaction>
    <physiologicalReaction direction="left-to-right" evidence="31">
        <dbReference type="Rhea" id="RHEA:41004"/>
    </physiologicalReaction>
</comment>
<keyword evidence="5" id="KW-1003">Cell membrane</keyword>
<dbReference type="GO" id="GO:0016042">
    <property type="term" value="P:lipid catabolic process"/>
    <property type="evidence" value="ECO:0007669"/>
    <property type="project" value="UniProtKB-KW"/>
</dbReference>
<keyword evidence="7" id="KW-0336">GPI-anchor</keyword>
<keyword evidence="15" id="KW-1015">Disulfide bond</keyword>
<evidence type="ECO:0000256" key="7">
    <source>
        <dbReference type="ARBA" id="ARBA00022622"/>
    </source>
</evidence>
<evidence type="ECO:0000256" key="22">
    <source>
        <dbReference type="ARBA" id="ARBA00047322"/>
    </source>
</evidence>
<evidence type="ECO:0000256" key="6">
    <source>
        <dbReference type="ARBA" id="ARBA00022553"/>
    </source>
</evidence>
<feature type="compositionally biased region" description="Polar residues" evidence="32">
    <location>
        <begin position="1"/>
        <end position="13"/>
    </location>
</feature>
<reference evidence="33 34" key="1">
    <citation type="journal article" date="2023" name="Sci. Data">
        <title>Genome assembly of the Korean intertidal mud-creeper Batillaria attramentaria.</title>
        <authorList>
            <person name="Patra A.K."/>
            <person name="Ho P.T."/>
            <person name="Jun S."/>
            <person name="Lee S.J."/>
            <person name="Kim Y."/>
            <person name="Won Y.J."/>
        </authorList>
    </citation>
    <scope>NUCLEOTIDE SEQUENCE [LARGE SCALE GENOMIC DNA]</scope>
    <source>
        <strain evidence="33">Wonlab-2016</strain>
    </source>
</reference>
<dbReference type="Proteomes" id="UP001519460">
    <property type="component" value="Unassembled WGS sequence"/>
</dbReference>
<evidence type="ECO:0000256" key="1">
    <source>
        <dbReference type="ARBA" id="ARBA00001947"/>
    </source>
</evidence>
<feature type="non-terminal residue" evidence="33">
    <location>
        <position position="149"/>
    </location>
</feature>
<evidence type="ECO:0000256" key="12">
    <source>
        <dbReference type="ARBA" id="ARBA00022963"/>
    </source>
</evidence>
<accession>A0ABD0KRZ6</accession>
<organism evidence="33 34">
    <name type="scientific">Batillaria attramentaria</name>
    <dbReference type="NCBI Taxonomy" id="370345"/>
    <lineage>
        <taxon>Eukaryota</taxon>
        <taxon>Metazoa</taxon>
        <taxon>Spiralia</taxon>
        <taxon>Lophotrochozoa</taxon>
        <taxon>Mollusca</taxon>
        <taxon>Gastropoda</taxon>
        <taxon>Caenogastropoda</taxon>
        <taxon>Sorbeoconcha</taxon>
        <taxon>Cerithioidea</taxon>
        <taxon>Batillariidae</taxon>
        <taxon>Batillaria</taxon>
    </lineage>
</organism>
<keyword evidence="14" id="KW-0472">Membrane</keyword>
<evidence type="ECO:0000256" key="32">
    <source>
        <dbReference type="SAM" id="MobiDB-lite"/>
    </source>
</evidence>